<proteinExistence type="predicted"/>
<accession>X0UYA6</accession>
<dbReference type="AlphaFoldDB" id="X0UYA6"/>
<gene>
    <name evidence="1" type="ORF">S01H1_42258</name>
</gene>
<protein>
    <submittedName>
        <fullName evidence="1">Uncharacterized protein</fullName>
    </submittedName>
</protein>
<comment type="caution">
    <text evidence="1">The sequence shown here is derived from an EMBL/GenBank/DDBJ whole genome shotgun (WGS) entry which is preliminary data.</text>
</comment>
<evidence type="ECO:0000313" key="1">
    <source>
        <dbReference type="EMBL" id="GAG05283.1"/>
    </source>
</evidence>
<dbReference type="EMBL" id="BARS01026854">
    <property type="protein sequence ID" value="GAG05283.1"/>
    <property type="molecule type" value="Genomic_DNA"/>
</dbReference>
<sequence length="29" mass="3428">CHYSTSDRYAIDDTKHHISHKELFDVPLV</sequence>
<organism evidence="1">
    <name type="scientific">marine sediment metagenome</name>
    <dbReference type="NCBI Taxonomy" id="412755"/>
    <lineage>
        <taxon>unclassified sequences</taxon>
        <taxon>metagenomes</taxon>
        <taxon>ecological metagenomes</taxon>
    </lineage>
</organism>
<feature type="non-terminal residue" evidence="1">
    <location>
        <position position="1"/>
    </location>
</feature>
<name>X0UYA6_9ZZZZ</name>
<reference evidence="1" key="1">
    <citation type="journal article" date="2014" name="Front. Microbiol.">
        <title>High frequency of phylogenetically diverse reductive dehalogenase-homologous genes in deep subseafloor sedimentary metagenomes.</title>
        <authorList>
            <person name="Kawai M."/>
            <person name="Futagami T."/>
            <person name="Toyoda A."/>
            <person name="Takaki Y."/>
            <person name="Nishi S."/>
            <person name="Hori S."/>
            <person name="Arai W."/>
            <person name="Tsubouchi T."/>
            <person name="Morono Y."/>
            <person name="Uchiyama I."/>
            <person name="Ito T."/>
            <person name="Fujiyama A."/>
            <person name="Inagaki F."/>
            <person name="Takami H."/>
        </authorList>
    </citation>
    <scope>NUCLEOTIDE SEQUENCE</scope>
    <source>
        <strain evidence="1">Expedition CK06-06</strain>
    </source>
</reference>